<name>A0A6C2UKR9_9BACT</name>
<evidence type="ECO:0000259" key="3">
    <source>
        <dbReference type="Pfam" id="PF20737"/>
    </source>
</evidence>
<dbReference type="InterPro" id="IPR012878">
    <property type="entry name" value="Beta-AFase-like_GH127_cat"/>
</dbReference>
<evidence type="ECO:0000259" key="2">
    <source>
        <dbReference type="Pfam" id="PF20736"/>
    </source>
</evidence>
<dbReference type="InterPro" id="IPR049046">
    <property type="entry name" value="Beta-AFase-like_GH127_middle"/>
</dbReference>
<dbReference type="InterPro" id="IPR049049">
    <property type="entry name" value="Beta-AFase-like_GH127_C"/>
</dbReference>
<feature type="domain" description="Non-reducing end beta-L-arabinofuranosidase-like GH127 catalytic" evidence="1">
    <location>
        <begin position="40"/>
        <end position="464"/>
    </location>
</feature>
<proteinExistence type="predicted"/>
<dbReference type="Proteomes" id="UP000346198">
    <property type="component" value="Unassembled WGS sequence"/>
</dbReference>
<dbReference type="PROSITE" id="PS51257">
    <property type="entry name" value="PROKAR_LIPOPROTEIN"/>
    <property type="match status" value="1"/>
</dbReference>
<evidence type="ECO:0000313" key="4">
    <source>
        <dbReference type="EMBL" id="VGO20832.1"/>
    </source>
</evidence>
<dbReference type="RefSeq" id="WP_136062343.1">
    <property type="nucleotide sequence ID" value="NZ_CAAHFH010000002.1"/>
</dbReference>
<accession>A0A6C2UKR9</accession>
<dbReference type="EMBL" id="CAAHFH010000002">
    <property type="protein sequence ID" value="VGO20832.1"/>
    <property type="molecule type" value="Genomic_DNA"/>
</dbReference>
<dbReference type="Gene3D" id="1.50.10.20">
    <property type="match status" value="1"/>
</dbReference>
<gene>
    <name evidence="4" type="primary">hypBA1_4</name>
    <name evidence="4" type="ORF">SCARR_02899</name>
</gene>
<feature type="domain" description="Non-reducing end beta-L-arabinofuranosidase-like GH127 C-terminal" evidence="3">
    <location>
        <begin position="571"/>
        <end position="687"/>
    </location>
</feature>
<dbReference type="AlphaFoldDB" id="A0A6C2UKR9"/>
<dbReference type="PANTHER" id="PTHR43465">
    <property type="entry name" value="DUF1680 DOMAIN PROTEIN (AFU_ORTHOLOGUE AFUA_1G08910)"/>
    <property type="match status" value="1"/>
</dbReference>
<dbReference type="Pfam" id="PF20737">
    <property type="entry name" value="Glyco_hydro127C"/>
    <property type="match status" value="1"/>
</dbReference>
<dbReference type="Pfam" id="PF20736">
    <property type="entry name" value="Glyco_hydro127M"/>
    <property type="match status" value="1"/>
</dbReference>
<organism evidence="4 5">
    <name type="scientific">Pontiella sulfatireligans</name>
    <dbReference type="NCBI Taxonomy" id="2750658"/>
    <lineage>
        <taxon>Bacteria</taxon>
        <taxon>Pseudomonadati</taxon>
        <taxon>Kiritimatiellota</taxon>
        <taxon>Kiritimatiellia</taxon>
        <taxon>Kiritimatiellales</taxon>
        <taxon>Pontiellaceae</taxon>
        <taxon>Pontiella</taxon>
    </lineage>
</organism>
<evidence type="ECO:0000313" key="5">
    <source>
        <dbReference type="Proteomes" id="UP000346198"/>
    </source>
</evidence>
<dbReference type="GO" id="GO:0005975">
    <property type="term" value="P:carbohydrate metabolic process"/>
    <property type="evidence" value="ECO:0007669"/>
    <property type="project" value="InterPro"/>
</dbReference>
<feature type="domain" description="Non-reducing end beta-L-arabinofuranosidase-like GH127 middle" evidence="2">
    <location>
        <begin position="475"/>
        <end position="569"/>
    </location>
</feature>
<reference evidence="4 5" key="1">
    <citation type="submission" date="2019-04" db="EMBL/GenBank/DDBJ databases">
        <authorList>
            <person name="Van Vliet M D."/>
        </authorList>
    </citation>
    <scope>NUCLEOTIDE SEQUENCE [LARGE SCALE GENOMIC DNA]</scope>
    <source>
        <strain evidence="4 5">F21</strain>
    </source>
</reference>
<sequence length="690" mass="77570">MKICSIVVVCLVGVACRADKSLIKIDGSPYAKMQNVGLDEVKITGGFWKQRQEVNRKVSFELLWQLATDEEKGYPLNNFKVAAGIKAGRHQGVAWEDAWLYKWIETASYIYASTGDREVLGRIGSVIPTIAAAQEDDGYIATQVSAGKYKERWLSPHNHELYNMGHLLTAAAVHYRMTGQTDLLDVGNKAAAFCLKQFKEHPDVMWEYPYNPSIIMGAVELYRATGNRDALELAIHVVDLRGASYQGTAEKPDWGRPGWGMKNYKGGTDNYQNYIPLRKETEVIGHAVFFTYLYAGATDVYLETGDRSLLEALERLWGDLTGKKMYVTGGVSPVHKSPVTRNFYGDQRKVYVGDTVNEGVVAPFDLPNATAYNETCGTVGNMMWNWRMLQATGNPCYADIMELSWYNSMLAGMEVDGDHWSYTNPLRWHGAKHELWSHDFHRRHVPGLEHICCPTNLSRNLAAYHAYLFSVSKGTLWVHHFADCEAALEKLGLKLKMTTDYPWDGKITFSIDDAPEEAVAFKLRIPAWTGKVSLRFNGKKEDVKAEPGTYAEISRVWEKGDVLELNLEMSVRLLVGNCRTEQIRNQVAVSRGPVVYCLESNDVQGDAAFEQVAIDADVDFESEYRSDLLGGVTVLKTSAKLVPKPDQPIFGQYGDIADKEATTVNVELIPYFAWNNREEPEMSVWLPITR</sequence>
<dbReference type="InterPro" id="IPR008928">
    <property type="entry name" value="6-hairpin_glycosidase_sf"/>
</dbReference>
<dbReference type="InterPro" id="IPR049174">
    <property type="entry name" value="Beta-AFase-like"/>
</dbReference>
<keyword evidence="5" id="KW-1185">Reference proteome</keyword>
<protein>
    <submittedName>
        <fullName evidence="4">Non-reducing end beta-L-arabinofuranosidase</fullName>
    </submittedName>
</protein>
<dbReference type="Pfam" id="PF07944">
    <property type="entry name" value="Beta-AFase-like_GH127_cat"/>
    <property type="match status" value="1"/>
</dbReference>
<dbReference type="PANTHER" id="PTHR43465:SF1">
    <property type="entry name" value="NON-REDUCING END BETA-L-ARABINOFURANOSIDASE"/>
    <property type="match status" value="1"/>
</dbReference>
<evidence type="ECO:0000259" key="1">
    <source>
        <dbReference type="Pfam" id="PF07944"/>
    </source>
</evidence>
<dbReference type="SUPFAM" id="SSF48208">
    <property type="entry name" value="Six-hairpin glycosidases"/>
    <property type="match status" value="1"/>
</dbReference>